<feature type="domain" description="FAD-dependent urate hydroxylase HpyO/Asp monooxygenase CreE-like FAD/NAD(P)-binding" evidence="2">
    <location>
        <begin position="38"/>
        <end position="219"/>
    </location>
</feature>
<dbReference type="RefSeq" id="WP_188675946.1">
    <property type="nucleotide sequence ID" value="NZ_BMGP01000002.1"/>
</dbReference>
<dbReference type="InterPro" id="IPR038732">
    <property type="entry name" value="HpyO/CreE_NAD-binding"/>
</dbReference>
<dbReference type="Proteomes" id="UP000598775">
    <property type="component" value="Unassembled WGS sequence"/>
</dbReference>
<sequence length="667" mass="73655">MSLDCGRTAEAGTADGDRLFARRPPPDSAPDARRHSIAIIGAGPRSVGVLERLAANAAEFRRPGEHITVHLIDPFPPGAGRIWRYEQSPLLKLNSMAADVTMFTDASSTMEGPVRPGPSLIEWAERVREGEIEIVIDDPALRSELKHLTGGSFATRRLQSLYLDWFYQEALRALPENYRVYSHTERALRVDDLDSGTQRVVLDSGVELDVDVVLYSLGHNGSTPEREHSALIDFAARHELFYLPPAFTTDADTRALAPHQRVIVRGLGLAAVDLTVLLTEGRGGRYERSAEGDLRYLPSGREPVLLLGSRRGVPYHSKISSKIVGDALTPTFFTPEIVARLEAEHESLDFVADVWPLIAKEMLWAYYRELFTGHPERTSISWQQFSAEFTELEPQAVLAADARLRALVERSVIDPIDRLLLPEFDRPLAGRTFGSEGELQAALRDYITADLTLRTVQQHSATLGLFMGLLTSLFTLSPFFDSPVWSAESRVRDLNGWWLGYFSYIASGPPGHRLEELLALSEAGVVEFLGGELSVETDDDRGQFVARSPNLDREVRASALVDARLPQSNVARSENDLLRSLIESGAGLEEVARDAGFSEATGRLSVRRGDTRVQSASGEHHDRRYAVGPYTSSPVVGAFSRPRTNAIAFRENDRVARAILAQLGELG</sequence>
<comment type="caution">
    <text evidence="3">The sequence shown here is derived from an EMBL/GenBank/DDBJ whole genome shotgun (WGS) entry which is preliminary data.</text>
</comment>
<dbReference type="AlphaFoldDB" id="A0A917B500"/>
<dbReference type="PANTHER" id="PTHR40254:SF1">
    <property type="entry name" value="BLR0577 PROTEIN"/>
    <property type="match status" value="1"/>
</dbReference>
<proteinExistence type="predicted"/>
<evidence type="ECO:0000259" key="2">
    <source>
        <dbReference type="Pfam" id="PF13454"/>
    </source>
</evidence>
<name>A0A917B500_9MICO</name>
<dbReference type="Pfam" id="PF13454">
    <property type="entry name" value="NAD_binding_9"/>
    <property type="match status" value="1"/>
</dbReference>
<gene>
    <name evidence="3" type="ORF">GCM10011399_14830</name>
</gene>
<protein>
    <submittedName>
        <fullName evidence="3">Adenylate cyclase</fullName>
    </submittedName>
</protein>
<dbReference type="PANTHER" id="PTHR40254">
    <property type="entry name" value="BLR0577 PROTEIN"/>
    <property type="match status" value="1"/>
</dbReference>
<dbReference type="EMBL" id="BMGP01000002">
    <property type="protein sequence ID" value="GGF22184.1"/>
    <property type="molecule type" value="Genomic_DNA"/>
</dbReference>
<evidence type="ECO:0000313" key="3">
    <source>
        <dbReference type="EMBL" id="GGF22184.1"/>
    </source>
</evidence>
<feature type="region of interest" description="Disordered" evidence="1">
    <location>
        <begin position="1"/>
        <end position="33"/>
    </location>
</feature>
<dbReference type="InterPro" id="IPR052189">
    <property type="entry name" value="L-asp_N-monooxygenase_NS-form"/>
</dbReference>
<keyword evidence="4" id="KW-1185">Reference proteome</keyword>
<dbReference type="InterPro" id="IPR036188">
    <property type="entry name" value="FAD/NAD-bd_sf"/>
</dbReference>
<evidence type="ECO:0000256" key="1">
    <source>
        <dbReference type="SAM" id="MobiDB-lite"/>
    </source>
</evidence>
<reference evidence="3 4" key="1">
    <citation type="journal article" date="2014" name="Int. J. Syst. Evol. Microbiol.">
        <title>Complete genome sequence of Corynebacterium casei LMG S-19264T (=DSM 44701T), isolated from a smear-ripened cheese.</title>
        <authorList>
            <consortium name="US DOE Joint Genome Institute (JGI-PGF)"/>
            <person name="Walter F."/>
            <person name="Albersmeier A."/>
            <person name="Kalinowski J."/>
            <person name="Ruckert C."/>
        </authorList>
    </citation>
    <scope>NUCLEOTIDE SEQUENCE [LARGE SCALE GENOMIC DNA]</scope>
    <source>
        <strain evidence="3 4">CGMCC 1.12976</strain>
    </source>
</reference>
<dbReference type="SUPFAM" id="SSF51905">
    <property type="entry name" value="FAD/NAD(P)-binding domain"/>
    <property type="match status" value="1"/>
</dbReference>
<organism evidence="3 4">
    <name type="scientific">Subtercola lobariae</name>
    <dbReference type="NCBI Taxonomy" id="1588641"/>
    <lineage>
        <taxon>Bacteria</taxon>
        <taxon>Bacillati</taxon>
        <taxon>Actinomycetota</taxon>
        <taxon>Actinomycetes</taxon>
        <taxon>Micrococcales</taxon>
        <taxon>Microbacteriaceae</taxon>
        <taxon>Subtercola</taxon>
    </lineage>
</organism>
<accession>A0A917B500</accession>
<evidence type="ECO:0000313" key="4">
    <source>
        <dbReference type="Proteomes" id="UP000598775"/>
    </source>
</evidence>